<dbReference type="SMART" id="SM00471">
    <property type="entry name" value="HDc"/>
    <property type="match status" value="1"/>
</dbReference>
<proteinExistence type="predicted"/>
<dbReference type="PANTHER" id="PTHR43155">
    <property type="entry name" value="CYCLIC DI-GMP PHOSPHODIESTERASE PA4108-RELATED"/>
    <property type="match status" value="1"/>
</dbReference>
<sequence>MTSISITELKPGVKLSNHVHSPLGGLLLQKGKVLLPRDLDILRAFMIEQVEIEDLQQLPERKAAETVKEASKEGYSASIAPSASANGSAENETVSPYAALHKEYDRMLHLTKSAFQSVLAAELPIYELRHQFEALIRHLKHYNVLTFTPQYMNEYDYLYHNALLSSLTSYQLAQWHGLPQKDWMQVAFAGLLHDIGNTKIDPVILYKPSPLTSDEAEEMRMHTTYGYQQLRKTAAINEGVRLTALQHHEKMDGTGYPFRLTGDKIHIYAKIVSVADIFHAMTLNRRYRKAKSPYLVLEEIRSEAFGKLDPGVVQSFVDKVTQFHNGTRVRLSDGSVGEIVFSDRNHPTRPMVSVKGEIVNLVLTRELHIEEVLS</sequence>
<evidence type="ECO:0000313" key="2">
    <source>
        <dbReference type="EMBL" id="KFN11993.1"/>
    </source>
</evidence>
<dbReference type="RefSeq" id="WP_036618170.1">
    <property type="nucleotide sequence ID" value="NZ_BGML01000004.1"/>
</dbReference>
<dbReference type="OrthoDB" id="9759601at2"/>
<comment type="caution">
    <text evidence="2">The sequence shown here is derived from an EMBL/GenBank/DDBJ whole genome shotgun (WGS) entry which is preliminary data.</text>
</comment>
<evidence type="ECO:0000313" key="3">
    <source>
        <dbReference type="EMBL" id="MUG20826.1"/>
    </source>
</evidence>
<organism evidence="2 4">
    <name type="scientific">Paenibacillus macerans</name>
    <name type="common">Bacillus macerans</name>
    <dbReference type="NCBI Taxonomy" id="44252"/>
    <lineage>
        <taxon>Bacteria</taxon>
        <taxon>Bacillati</taxon>
        <taxon>Bacillota</taxon>
        <taxon>Bacilli</taxon>
        <taxon>Bacillales</taxon>
        <taxon>Paenibacillaceae</taxon>
        <taxon>Paenibacillus</taxon>
    </lineage>
</organism>
<dbReference type="SUPFAM" id="SSF109604">
    <property type="entry name" value="HD-domain/PDEase-like"/>
    <property type="match status" value="1"/>
</dbReference>
<accession>A0A090ZNK0</accession>
<dbReference type="Gene3D" id="1.10.3210.10">
    <property type="entry name" value="Hypothetical protein af1432"/>
    <property type="match status" value="1"/>
</dbReference>
<evidence type="ECO:0000313" key="4">
    <source>
        <dbReference type="Proteomes" id="UP000029278"/>
    </source>
</evidence>
<dbReference type="Pfam" id="PF13487">
    <property type="entry name" value="HD_5"/>
    <property type="match status" value="1"/>
</dbReference>
<dbReference type="AlphaFoldDB" id="A0A090ZNK0"/>
<evidence type="ECO:0000259" key="1">
    <source>
        <dbReference type="PROSITE" id="PS51832"/>
    </source>
</evidence>
<dbReference type="Proteomes" id="UP000442469">
    <property type="component" value="Unassembled WGS sequence"/>
</dbReference>
<feature type="domain" description="HD-GYP" evidence="1">
    <location>
        <begin position="136"/>
        <end position="332"/>
    </location>
</feature>
<keyword evidence="4" id="KW-1185">Reference proteome</keyword>
<dbReference type="PANTHER" id="PTHR43155:SF2">
    <property type="entry name" value="CYCLIC DI-GMP PHOSPHODIESTERASE PA4108"/>
    <property type="match status" value="1"/>
</dbReference>
<name>A0A090ZNK0_PAEMA</name>
<dbReference type="STRING" id="44252.DJ90_5423"/>
<dbReference type="HOGENOM" id="CLU_000445_92_1_9"/>
<dbReference type="InterPro" id="IPR037522">
    <property type="entry name" value="HD_GYP_dom"/>
</dbReference>
<reference evidence="2 4" key="1">
    <citation type="submission" date="2014-04" db="EMBL/GenBank/DDBJ databases">
        <authorList>
            <person name="Bishop-Lilly K.A."/>
            <person name="Broomall S.M."/>
            <person name="Chain P.S."/>
            <person name="Chertkov O."/>
            <person name="Coyne S.R."/>
            <person name="Daligault H.E."/>
            <person name="Davenport K.W."/>
            <person name="Erkkila T."/>
            <person name="Frey K.G."/>
            <person name="Gibbons H.S."/>
            <person name="Gu W."/>
            <person name="Jaissle J."/>
            <person name="Johnson S.L."/>
            <person name="Koroleva G.I."/>
            <person name="Ladner J.T."/>
            <person name="Lo C.-C."/>
            <person name="Minogue T.D."/>
            <person name="Munk C."/>
            <person name="Palacios G.F."/>
            <person name="Redden C.L."/>
            <person name="Rosenzweig C.N."/>
            <person name="Scholz M.B."/>
            <person name="Teshima H."/>
            <person name="Xu Y."/>
        </authorList>
    </citation>
    <scope>NUCLEOTIDE SEQUENCE [LARGE SCALE GENOMIC DNA]</scope>
    <source>
        <strain evidence="2 4">8244</strain>
    </source>
</reference>
<dbReference type="Proteomes" id="UP000029278">
    <property type="component" value="Unassembled WGS sequence"/>
</dbReference>
<dbReference type="PROSITE" id="PS51832">
    <property type="entry name" value="HD_GYP"/>
    <property type="match status" value="1"/>
</dbReference>
<dbReference type="InterPro" id="IPR003607">
    <property type="entry name" value="HD/PDEase_dom"/>
</dbReference>
<protein>
    <submittedName>
        <fullName evidence="2">HD domain protein</fullName>
    </submittedName>
    <submittedName>
        <fullName evidence="3">HD domain-containing protein</fullName>
    </submittedName>
</protein>
<gene>
    <name evidence="2" type="ORF">DJ90_5423</name>
    <name evidence="3" type="ORF">GNQ08_00010</name>
</gene>
<dbReference type="EMBL" id="WNZZ01000001">
    <property type="protein sequence ID" value="MUG20826.1"/>
    <property type="molecule type" value="Genomic_DNA"/>
</dbReference>
<dbReference type="EMBL" id="JMQA01000002">
    <property type="protein sequence ID" value="KFN11993.1"/>
    <property type="molecule type" value="Genomic_DNA"/>
</dbReference>
<dbReference type="CDD" id="cd00077">
    <property type="entry name" value="HDc"/>
    <property type="match status" value="1"/>
</dbReference>
<reference evidence="3 5" key="2">
    <citation type="submission" date="2019-11" db="EMBL/GenBank/DDBJ databases">
        <title>Draft genome sequences of five Paenibacillus species of dairy origin.</title>
        <authorList>
            <person name="Olajide A.M."/>
            <person name="Chen S."/>
            <person name="Lapointe G."/>
        </authorList>
    </citation>
    <scope>NUCLEOTIDE SEQUENCE [LARGE SCALE GENOMIC DNA]</scope>
    <source>
        <strain evidence="3 5">3CT49</strain>
    </source>
</reference>
<evidence type="ECO:0000313" key="5">
    <source>
        <dbReference type="Proteomes" id="UP000442469"/>
    </source>
</evidence>
<dbReference type="PATRIC" id="fig|44252.3.peg.294"/>